<feature type="transmembrane region" description="Helical" evidence="9">
    <location>
        <begin position="646"/>
        <end position="664"/>
    </location>
</feature>
<dbReference type="GO" id="GO:0006897">
    <property type="term" value="P:endocytosis"/>
    <property type="evidence" value="ECO:0007669"/>
    <property type="project" value="TreeGrafter"/>
</dbReference>
<dbReference type="InterPro" id="IPR051697">
    <property type="entry name" value="Patched_domain-protein"/>
</dbReference>
<evidence type="ECO:0000256" key="1">
    <source>
        <dbReference type="ARBA" id="ARBA00004651"/>
    </source>
</evidence>
<feature type="transmembrane region" description="Helical" evidence="9">
    <location>
        <begin position="909"/>
        <end position="930"/>
    </location>
</feature>
<feature type="transmembrane region" description="Helical" evidence="9">
    <location>
        <begin position="983"/>
        <end position="1002"/>
    </location>
</feature>
<dbReference type="Gene3D" id="1.20.1640.10">
    <property type="entry name" value="Multidrug efflux transporter AcrB transmembrane domain"/>
    <property type="match status" value="2"/>
</dbReference>
<feature type="transmembrane region" description="Helical" evidence="9">
    <location>
        <begin position="950"/>
        <end position="971"/>
    </location>
</feature>
<evidence type="ECO:0000256" key="9">
    <source>
        <dbReference type="SAM" id="Phobius"/>
    </source>
</evidence>
<dbReference type="GO" id="GO:0018996">
    <property type="term" value="P:molting cycle, collagen and cuticulin-based cuticle"/>
    <property type="evidence" value="ECO:0007669"/>
    <property type="project" value="TreeGrafter"/>
</dbReference>
<feature type="transmembrane region" description="Helical" evidence="9">
    <location>
        <begin position="425"/>
        <end position="447"/>
    </location>
</feature>
<reference evidence="11" key="1">
    <citation type="submission" date="2022-01" db="EMBL/GenBank/DDBJ databases">
        <title>Genome Sequence Resource for Two Populations of Ditylenchus destructor, the Migratory Endoparasitic Phytonematode.</title>
        <authorList>
            <person name="Zhang H."/>
            <person name="Lin R."/>
            <person name="Xie B."/>
        </authorList>
    </citation>
    <scope>NUCLEOTIDE SEQUENCE</scope>
    <source>
        <strain evidence="11">BazhouSP</strain>
    </source>
</reference>
<evidence type="ECO:0000256" key="3">
    <source>
        <dbReference type="ARBA" id="ARBA00022475"/>
    </source>
</evidence>
<comment type="caution">
    <text evidence="11">The sequence shown here is derived from an EMBL/GenBank/DDBJ whole genome shotgun (WGS) entry which is preliminary data.</text>
</comment>
<feature type="compositionally biased region" description="Low complexity" evidence="8">
    <location>
        <begin position="593"/>
        <end position="614"/>
    </location>
</feature>
<dbReference type="PANTHER" id="PTHR10796">
    <property type="entry name" value="PATCHED-RELATED"/>
    <property type="match status" value="1"/>
</dbReference>
<organism evidence="11 12">
    <name type="scientific">Ditylenchus destructor</name>
    <dbReference type="NCBI Taxonomy" id="166010"/>
    <lineage>
        <taxon>Eukaryota</taxon>
        <taxon>Metazoa</taxon>
        <taxon>Ecdysozoa</taxon>
        <taxon>Nematoda</taxon>
        <taxon>Chromadorea</taxon>
        <taxon>Rhabditida</taxon>
        <taxon>Tylenchina</taxon>
        <taxon>Tylenchomorpha</taxon>
        <taxon>Sphaerularioidea</taxon>
        <taxon>Anguinidae</taxon>
        <taxon>Anguininae</taxon>
        <taxon>Ditylenchus</taxon>
    </lineage>
</organism>
<evidence type="ECO:0000256" key="8">
    <source>
        <dbReference type="SAM" id="MobiDB-lite"/>
    </source>
</evidence>
<dbReference type="AlphaFoldDB" id="A0AAD4QZK6"/>
<evidence type="ECO:0000256" key="4">
    <source>
        <dbReference type="ARBA" id="ARBA00022692"/>
    </source>
</evidence>
<keyword evidence="4 9" id="KW-0812">Transmembrane</keyword>
<feature type="compositionally biased region" description="Polar residues" evidence="8">
    <location>
        <begin position="1090"/>
        <end position="1107"/>
    </location>
</feature>
<feature type="transmembrane region" description="Helical" evidence="9">
    <location>
        <begin position="374"/>
        <end position="397"/>
    </location>
</feature>
<feature type="compositionally biased region" description="Basic and acidic residues" evidence="8">
    <location>
        <begin position="1065"/>
        <end position="1088"/>
    </location>
</feature>
<evidence type="ECO:0000313" key="12">
    <source>
        <dbReference type="Proteomes" id="UP001201812"/>
    </source>
</evidence>
<protein>
    <submittedName>
        <fullName evidence="11">Patched family domain-containing protein</fullName>
    </submittedName>
</protein>
<feature type="transmembrane region" description="Helical" evidence="9">
    <location>
        <begin position="28"/>
        <end position="50"/>
    </location>
</feature>
<name>A0AAD4QZK6_9BILA</name>
<keyword evidence="12" id="KW-1185">Reference proteome</keyword>
<evidence type="ECO:0000256" key="5">
    <source>
        <dbReference type="ARBA" id="ARBA00022989"/>
    </source>
</evidence>
<proteinExistence type="inferred from homology"/>
<dbReference type="EMBL" id="JAKKPZ010000150">
    <property type="protein sequence ID" value="KAI1700295.1"/>
    <property type="molecule type" value="Genomic_DNA"/>
</dbReference>
<comment type="similarity">
    <text evidence="2">Belongs to the patched family.</text>
</comment>
<feature type="transmembrane region" description="Helical" evidence="9">
    <location>
        <begin position="880"/>
        <end position="902"/>
    </location>
</feature>
<dbReference type="GO" id="GO:0005886">
    <property type="term" value="C:plasma membrane"/>
    <property type="evidence" value="ECO:0007669"/>
    <property type="project" value="UniProtKB-SubCell"/>
</dbReference>
<evidence type="ECO:0000256" key="6">
    <source>
        <dbReference type="ARBA" id="ARBA00023136"/>
    </source>
</evidence>
<dbReference type="InterPro" id="IPR000731">
    <property type="entry name" value="SSD"/>
</dbReference>
<dbReference type="PANTHER" id="PTHR10796:SF91">
    <property type="entry name" value="SSD DOMAIN-CONTAINING PROTEIN"/>
    <property type="match status" value="1"/>
</dbReference>
<keyword evidence="6 9" id="KW-0472">Membrane</keyword>
<dbReference type="FunFam" id="1.20.1640.10:FF:000013">
    <property type="entry name" value="PaTched Related family"/>
    <property type="match status" value="1"/>
</dbReference>
<evidence type="ECO:0000256" key="7">
    <source>
        <dbReference type="ARBA" id="ARBA00023180"/>
    </source>
</evidence>
<feature type="transmembrane region" description="Helical" evidence="9">
    <location>
        <begin position="345"/>
        <end position="367"/>
    </location>
</feature>
<dbReference type="Proteomes" id="UP001201812">
    <property type="component" value="Unassembled WGS sequence"/>
</dbReference>
<feature type="region of interest" description="Disordered" evidence="8">
    <location>
        <begin position="593"/>
        <end position="616"/>
    </location>
</feature>
<feature type="domain" description="SSD" evidence="10">
    <location>
        <begin position="309"/>
        <end position="477"/>
    </location>
</feature>
<evidence type="ECO:0000313" key="11">
    <source>
        <dbReference type="EMBL" id="KAI1700295.1"/>
    </source>
</evidence>
<accession>A0AAD4QZK6</accession>
<feature type="compositionally biased region" description="Basic and acidic residues" evidence="8">
    <location>
        <begin position="1128"/>
        <end position="1144"/>
    </location>
</feature>
<evidence type="ECO:0000256" key="2">
    <source>
        <dbReference type="ARBA" id="ARBA00005585"/>
    </source>
</evidence>
<comment type="subcellular location">
    <subcellularLocation>
        <location evidence="1">Cell membrane</location>
        <topology evidence="1">Multi-pass membrane protein</topology>
    </subcellularLocation>
</comment>
<dbReference type="Pfam" id="PF02460">
    <property type="entry name" value="Patched"/>
    <property type="match status" value="1"/>
</dbReference>
<gene>
    <name evidence="11" type="ORF">DdX_16814</name>
</gene>
<feature type="compositionally biased region" description="Basic and acidic residues" evidence="8">
    <location>
        <begin position="1108"/>
        <end position="1118"/>
    </location>
</feature>
<dbReference type="PROSITE" id="PS50156">
    <property type="entry name" value="SSD"/>
    <property type="match status" value="1"/>
</dbReference>
<keyword evidence="7" id="KW-0325">Glycoprotein</keyword>
<feature type="transmembrane region" description="Helical" evidence="9">
    <location>
        <begin position="459"/>
        <end position="479"/>
    </location>
</feature>
<sequence>MRCQRIPTLDRPLRRFFVWYTRNYLVDYYYAFIVLPILFTGVFSLGFLWVNDLTILDAKKLYTPASAPCWQEEKVLSDLWPIRPNEFLPERTFEWNRYVYLVVHGRELAGPGTHTYPNILLGTYLEAIQKLEAELPEKVTVPMKEEWRERLQNSPEAAKSGKNATSFGSLVKFSDICLNWNGDCYRQTGIINLLKRRVEFESHGIGVTYPRANTKGNPIYLAFNVGGVETFKNDSIRVVKGMRLWYFLRFDTPVLDEMAMEWENAAARYVLQHWSNHPLIEVHLKHSRIFDQGLTNNSNRLKPYFAVTVIVLILFTALYALKWTFGSTDGWKGVKVDWLRSKPMLALGGVLSTSMAIISGIGLLLWCGAFFAEITLVAPFLVLSIGVDDMFIAVAAWHNTELKFPGKSKEALKARMVEAMSESSVAIFITSITDVFSFAIGCFTDILAVRGFCMMTSACMLFTFIYQITFFAALMVVAARTQMEGGNACLPCVPASDFYADNVSDSNKACLKSKPAKSSSKRPMAVRSAKIHSTDLFTHASNPKQVKSGEADLQTQQAINKLKNHSALQDTNMTDLERRTRHLSDSYFVMGMESSPTSSSNGSSSPSTSNSSSEYNLASKSRGVMGQFFRDYYVDFIMTRKIKYCVFLIFCAYIGFSIWGIATMEQGLDYEKLLLKTDPLVRTVAVEIELFHGGDQIEIAIVNAPNMVLPENRAKIEAIVQQFEGMEYSIGKKGTQIWTREYQKYANQTGAFLRDDHFSWVRGVYDWSRLFAYYKLWSQDFVWSNEFSPDNVDRLEMRSFRFRIGVTEFNTANDLVKVTQALRNIAAKYPEYDIITYQQSRAIADQLNVLLPNTMQNDFLAMLCMMAISLLFIPNPVCTFWITLAMITIDLGVIGFLSLWSVKLDPISMITLILSIGFSIEFSAHVTYGFVSNEHNLSPRQRCIDTMEKLAWPMVHGSMSTVLGVLVLAFINSYMVLVFFKTIFLVLTIGVFHALVLLPIILHDTAPFMDRFSKCLVTKSGRDQAKGLKSPDLCPNVPGDQPELSHSASTPRINHYPKSGLGLEKVQKNPESIDKDTPSISADSHRTEITIGSDSGFTSEENYPETQTKNERDPEMRLNKSKANPENPGKRTDRWRNIPDEKPEQSFNEKISAHLRKWSLASENSRKQNSFDSNNCQR</sequence>
<feature type="region of interest" description="Disordered" evidence="8">
    <location>
        <begin position="1024"/>
        <end position="1150"/>
    </location>
</feature>
<dbReference type="GO" id="GO:0030659">
    <property type="term" value="C:cytoplasmic vesicle membrane"/>
    <property type="evidence" value="ECO:0007669"/>
    <property type="project" value="TreeGrafter"/>
</dbReference>
<evidence type="ECO:0000259" key="10">
    <source>
        <dbReference type="PROSITE" id="PS50156"/>
    </source>
</evidence>
<dbReference type="SUPFAM" id="SSF82866">
    <property type="entry name" value="Multidrug efflux transporter AcrB transmembrane domain"/>
    <property type="match status" value="2"/>
</dbReference>
<feature type="transmembrane region" description="Helical" evidence="9">
    <location>
        <begin position="304"/>
        <end position="325"/>
    </location>
</feature>
<keyword evidence="3" id="KW-1003">Cell membrane</keyword>
<keyword evidence="5 9" id="KW-1133">Transmembrane helix</keyword>
<dbReference type="InterPro" id="IPR003392">
    <property type="entry name" value="PTHD_SSD"/>
</dbReference>